<dbReference type="GO" id="GO:0046872">
    <property type="term" value="F:metal ion binding"/>
    <property type="evidence" value="ECO:0007669"/>
    <property type="project" value="UniProtKB-KW"/>
</dbReference>
<dbReference type="NCBIfam" id="NF047446">
    <property type="entry name" value="barrel_OmpL47"/>
    <property type="match status" value="4"/>
</dbReference>
<comment type="caution">
    <text evidence="4">The sequence shown here is derived from an EMBL/GenBank/DDBJ whole genome shotgun (WGS) entry which is preliminary data.</text>
</comment>
<evidence type="ECO:0000256" key="2">
    <source>
        <dbReference type="ARBA" id="ARBA00023008"/>
    </source>
</evidence>
<dbReference type="InterPro" id="IPR028871">
    <property type="entry name" value="BlueCu_1_BS"/>
</dbReference>
<evidence type="ECO:0000256" key="3">
    <source>
        <dbReference type="SAM" id="MobiDB-lite"/>
    </source>
</evidence>
<keyword evidence="2" id="KW-0186">Copper</keyword>
<dbReference type="GO" id="GO:0005975">
    <property type="term" value="P:carbohydrate metabolic process"/>
    <property type="evidence" value="ECO:0007669"/>
    <property type="project" value="UniProtKB-ARBA"/>
</dbReference>
<keyword evidence="5" id="KW-1185">Reference proteome</keyword>
<reference evidence="4 5" key="1">
    <citation type="submission" date="2019-06" db="EMBL/GenBank/DDBJ databases">
        <title>Sequencing the genomes of 1000 actinobacteria strains.</title>
        <authorList>
            <person name="Klenk H.-P."/>
        </authorList>
    </citation>
    <scope>NUCLEOTIDE SEQUENCE [LARGE SCALE GENOMIC DNA]</scope>
    <source>
        <strain evidence="4 5">DSM 45679</strain>
    </source>
</reference>
<evidence type="ECO:0008006" key="6">
    <source>
        <dbReference type="Google" id="ProtNLM"/>
    </source>
</evidence>
<dbReference type="InterPro" id="IPR058094">
    <property type="entry name" value="Ig-like_OmpL47-like"/>
</dbReference>
<keyword evidence="1" id="KW-0479">Metal-binding</keyword>
<protein>
    <recommendedName>
        <fullName evidence="6">Ig-like protein group 3</fullName>
    </recommendedName>
</protein>
<dbReference type="InterPro" id="IPR008972">
    <property type="entry name" value="Cupredoxin"/>
</dbReference>
<dbReference type="EMBL" id="VFML01000002">
    <property type="protein sequence ID" value="TQI93675.1"/>
    <property type="molecule type" value="Genomic_DNA"/>
</dbReference>
<feature type="region of interest" description="Disordered" evidence="3">
    <location>
        <begin position="253"/>
        <end position="274"/>
    </location>
</feature>
<evidence type="ECO:0000313" key="4">
    <source>
        <dbReference type="EMBL" id="TQI93675.1"/>
    </source>
</evidence>
<dbReference type="Gene3D" id="2.60.40.420">
    <property type="entry name" value="Cupredoxins - blue copper proteins"/>
    <property type="match status" value="1"/>
</dbReference>
<name>A0A542CS74_AMYCI</name>
<dbReference type="Gene3D" id="2.60.40.10">
    <property type="entry name" value="Immunoglobulins"/>
    <property type="match status" value="2"/>
</dbReference>
<gene>
    <name evidence="4" type="ORF">FB471_5815</name>
</gene>
<organism evidence="4 5">
    <name type="scientific">Amycolatopsis cihanbeyliensis</name>
    <dbReference type="NCBI Taxonomy" id="1128664"/>
    <lineage>
        <taxon>Bacteria</taxon>
        <taxon>Bacillati</taxon>
        <taxon>Actinomycetota</taxon>
        <taxon>Actinomycetes</taxon>
        <taxon>Pseudonocardiales</taxon>
        <taxon>Pseudonocardiaceae</taxon>
        <taxon>Amycolatopsis</taxon>
    </lineage>
</organism>
<evidence type="ECO:0000313" key="5">
    <source>
        <dbReference type="Proteomes" id="UP000320876"/>
    </source>
</evidence>
<dbReference type="SUPFAM" id="SSF49503">
    <property type="entry name" value="Cupredoxins"/>
    <property type="match status" value="1"/>
</dbReference>
<dbReference type="Gene3D" id="3.30.1920.20">
    <property type="match status" value="1"/>
</dbReference>
<accession>A0A542CS74</accession>
<dbReference type="Proteomes" id="UP000320876">
    <property type="component" value="Unassembled WGS sequence"/>
</dbReference>
<evidence type="ECO:0000256" key="1">
    <source>
        <dbReference type="ARBA" id="ARBA00022723"/>
    </source>
</evidence>
<dbReference type="PROSITE" id="PS00196">
    <property type="entry name" value="COPPER_BLUE"/>
    <property type="match status" value="1"/>
</dbReference>
<dbReference type="InterPro" id="IPR013783">
    <property type="entry name" value="Ig-like_fold"/>
</dbReference>
<proteinExistence type="predicted"/>
<dbReference type="RefSeq" id="WP_142002686.1">
    <property type="nucleotide sequence ID" value="NZ_VFML01000002.1"/>
</dbReference>
<dbReference type="AlphaFoldDB" id="A0A542CS74"/>
<dbReference type="OrthoDB" id="5243170at2"/>
<sequence>MIRRLLAAFRGRPRPARAFTAAGLGTTLLALWLVPVSAAPAPDSPDAAQEQVLTWTADDSLTEYASVTTTATAGPATIVFENSEATGNTMDMVHTLTFDTSSPEYNQDVDLNILARPSDAKGGRHEAEVTLTPGKYRFYCAIPGHGQMAGVLVVTDDGGGEDTTPPEVTAEVTGDQDGEGNYVGSATVALDAQDTGSGVDSVEYEVDDTGFQPYTGPVQITEPGDHTVQYRATDMAGNTSEPGSVPFRVVEPDPGDTTPPEVTAEVTGDQDSEGNYIGSATVTLDAQDTGSGVQGIEYDLDERGFQPYTEPVTVQGNGDHTVAYRATDHSGNTSADGSVIVTIVEADPGDTTPPEVTAEVTGDQDSEGNYVGAATVTLAADDAGSGVESVQYALDDGSFGPYDEPFEVTEPGEHAVRYRATDNAGNVSDIGSVTFTVVEADPGDTTPPEVTAQVVGQQDAQWNYVDTATVSLSASDPGSGVRFLRYSLDGGSYTAYGEPFEVTGPGTHTVLYHATDQAGNRSVDGKLTFTVVASATDACPGSDVRDTVIIAGHDTTVPNVQNEAGCTINDLIAEDGQYAGHKQFVKHVRQVAKELERDGVISGQEKRRIIKAAKRSDVAA</sequence>